<dbReference type="RefSeq" id="WP_044838809.1">
    <property type="nucleotide sequence ID" value="NZ_CP059733.1"/>
</dbReference>
<name>A0AAE9Z2K9_9GAMM</name>
<dbReference type="InterPro" id="IPR004891">
    <property type="entry name" value="Mercury-R_MerC"/>
</dbReference>
<accession>A0AAE9Z2K9</accession>
<sequence length="140" mass="14915">MKLLQISTDKLAISLSMLCVLHCLAFPLILVLVPSIAALPLEQETFHLWMVVAVIPTSIYALTLGCKKHKKLSVLSGGLIGLAGLIAAVLFGESQLGEAGEKLLTVAGATLIALAHYKNFQLCHHLSQCPCPDSKGDSRL</sequence>
<dbReference type="Proteomes" id="UP000032352">
    <property type="component" value="Chromosome"/>
</dbReference>
<proteinExistence type="predicted"/>
<dbReference type="GO" id="GO:0016020">
    <property type="term" value="C:membrane"/>
    <property type="evidence" value="ECO:0007669"/>
    <property type="project" value="InterPro"/>
</dbReference>
<keyword evidence="1" id="KW-0472">Membrane</keyword>
<dbReference type="Pfam" id="PF03203">
    <property type="entry name" value="MerC"/>
    <property type="match status" value="1"/>
</dbReference>
<evidence type="ECO:0000313" key="3">
    <source>
        <dbReference type="Proteomes" id="UP000032352"/>
    </source>
</evidence>
<feature type="transmembrane region" description="Helical" evidence="1">
    <location>
        <begin position="72"/>
        <end position="91"/>
    </location>
</feature>
<dbReference type="KEGG" id="tvd:SG34_027965"/>
<reference evidence="2 3" key="2">
    <citation type="journal article" date="2022" name="Mar. Drugs">
        <title>Bioassay-Guided Fractionation Leads to the Detection of Cholic Acid Generated by the Rare Thalassomonas sp.</title>
        <authorList>
            <person name="Pheiffer F."/>
            <person name="Schneider Y.K."/>
            <person name="Hansen E.H."/>
            <person name="Andersen J.H."/>
            <person name="Isaksson J."/>
            <person name="Busche T."/>
            <person name="R C."/>
            <person name="Kalinowski J."/>
            <person name="Zyl L.V."/>
            <person name="Trindade M."/>
        </authorList>
    </citation>
    <scope>NUCLEOTIDE SEQUENCE [LARGE SCALE GENOMIC DNA]</scope>
    <source>
        <strain evidence="2 3">XOM25</strain>
    </source>
</reference>
<evidence type="ECO:0000313" key="2">
    <source>
        <dbReference type="EMBL" id="WDE05092.1"/>
    </source>
</evidence>
<keyword evidence="3" id="KW-1185">Reference proteome</keyword>
<protein>
    <submittedName>
        <fullName evidence="2">MerC domain-containing protein</fullName>
    </submittedName>
</protein>
<keyword evidence="1" id="KW-1133">Transmembrane helix</keyword>
<feature type="transmembrane region" description="Helical" evidence="1">
    <location>
        <begin position="46"/>
        <end position="65"/>
    </location>
</feature>
<dbReference type="EMBL" id="CP059733">
    <property type="protein sequence ID" value="WDE05092.1"/>
    <property type="molecule type" value="Genomic_DNA"/>
</dbReference>
<dbReference type="GO" id="GO:0015097">
    <property type="term" value="F:mercury ion transmembrane transporter activity"/>
    <property type="evidence" value="ECO:0007669"/>
    <property type="project" value="InterPro"/>
</dbReference>
<dbReference type="AlphaFoldDB" id="A0AAE9Z2K9"/>
<gene>
    <name evidence="2" type="ORF">SG34_027965</name>
</gene>
<feature type="transmembrane region" description="Helical" evidence="1">
    <location>
        <begin position="12"/>
        <end position="34"/>
    </location>
</feature>
<reference evidence="2 3" key="1">
    <citation type="journal article" date="2015" name="Genome Announc.">
        <title>Draft Genome Sequences of Marine Isolates of Thalassomonas viridans and Thalassomonas actiniarum.</title>
        <authorList>
            <person name="Olonade I."/>
            <person name="van Zyl L.J."/>
            <person name="Trindade M."/>
        </authorList>
    </citation>
    <scope>NUCLEOTIDE SEQUENCE [LARGE SCALE GENOMIC DNA]</scope>
    <source>
        <strain evidence="2 3">XOM25</strain>
    </source>
</reference>
<keyword evidence="1" id="KW-0812">Transmembrane</keyword>
<evidence type="ECO:0000256" key="1">
    <source>
        <dbReference type="SAM" id="Phobius"/>
    </source>
</evidence>
<organism evidence="2 3">
    <name type="scientific">Thalassomonas viridans</name>
    <dbReference type="NCBI Taxonomy" id="137584"/>
    <lineage>
        <taxon>Bacteria</taxon>
        <taxon>Pseudomonadati</taxon>
        <taxon>Pseudomonadota</taxon>
        <taxon>Gammaproteobacteria</taxon>
        <taxon>Alteromonadales</taxon>
        <taxon>Colwelliaceae</taxon>
        <taxon>Thalassomonas</taxon>
    </lineage>
</organism>